<dbReference type="Gene3D" id="1.10.1040.50">
    <property type="match status" value="1"/>
</dbReference>
<dbReference type="EMBL" id="BOMF01000128">
    <property type="protein sequence ID" value="GID49414.1"/>
    <property type="molecule type" value="Genomic_DNA"/>
</dbReference>
<sequence length="714" mass="76293">MTDTIRYDRGDDGIVVLTLDDPRRGANTMNDAYVASMEATVSRLEAERDQIAGVIITSAKNSWFAGGDLDQLGSVPADRGQDVFDLSTRVKGQLRRLETLGKPVVAAINGSALGGGLELALSCHRRIALNNPKTEIGLPEVTLGLLPAGGGVVRTVRLLGLVNALTQVLLQGTRHRIAAALKLGLVDQVVDTPEELIAAAREWIAANPAAAQPWDTKGYKIPGGTPSTPALASMLPAFPANLRKQLKGAFYPAPRNILSAAVEGAQVDVDTAFVIETRYFVELVTGPVAKNMIKAFFFDLNEVSQRDIGEVPPITKVAVLGAGMMGAAIAYVCARAGLPVVLRDVSLEGAVRGKGYSEKIVAKDIGRGRISEDKGRALLDLITATDQVADLAGADLVIEAVFEDPALKHKVFAEIEGIVAPDALLCSNTSTLPITALADGVQRQADFIGLHFFSPVDKMPLVEVIKGEKTSDLTVRRALDVVRRLRKTPIVVNDSRGFFTSRVIGTFTNEGIAMLAEGVAPASIEQASSQAGYPAPVLQLMDELTLTLPRKIRNEYRAAASAAGQQWEAHPADEVIDRMIDEFGRPGRSGGAGFYEYADGRRTGLWAGLSAFAKPDVSIPFEDLKERMLFIEAIETVKCLDEGVLLSVAEANIGSIFGIGYPGWTGGVLQYINQYEGGLPGFVARARQLAERYGDRFTPPPLLIAKADAGEIFA</sequence>
<keyword evidence="5" id="KW-0560">Oxidoreductase</keyword>
<evidence type="ECO:0000256" key="9">
    <source>
        <dbReference type="ARBA" id="ARBA00023268"/>
    </source>
</evidence>
<keyword evidence="9" id="KW-0511">Multifunctional enzyme</keyword>
<dbReference type="InterPro" id="IPR006108">
    <property type="entry name" value="3HC_DH_C"/>
</dbReference>
<keyword evidence="4" id="KW-0442">Lipid degradation</keyword>
<feature type="domain" description="3-hydroxyacyl-CoA dehydrogenase NAD binding" evidence="12">
    <location>
        <begin position="316"/>
        <end position="494"/>
    </location>
</feature>
<comment type="pathway">
    <text evidence="1">Lipid metabolism; fatty acid beta-oxidation.</text>
</comment>
<evidence type="ECO:0000256" key="5">
    <source>
        <dbReference type="ARBA" id="ARBA00023002"/>
    </source>
</evidence>
<reference evidence="13" key="1">
    <citation type="submission" date="2021-01" db="EMBL/GenBank/DDBJ databases">
        <title>Whole genome shotgun sequence of Actinoplanes capillaceus NBRC 16408.</title>
        <authorList>
            <person name="Komaki H."/>
            <person name="Tamura T."/>
        </authorList>
    </citation>
    <scope>NUCLEOTIDE SEQUENCE [LARGE SCALE GENOMIC DNA]</scope>
    <source>
        <strain evidence="13">NBRC 16408</strain>
    </source>
</reference>
<dbReference type="Gene3D" id="3.40.50.720">
    <property type="entry name" value="NAD(P)-binding Rossmann-like Domain"/>
    <property type="match status" value="1"/>
</dbReference>
<evidence type="ECO:0000256" key="4">
    <source>
        <dbReference type="ARBA" id="ARBA00022963"/>
    </source>
</evidence>
<keyword evidence="7" id="KW-0443">Lipid metabolism</keyword>
<dbReference type="SUPFAM" id="SSF51735">
    <property type="entry name" value="NAD(P)-binding Rossmann-fold domains"/>
    <property type="match status" value="1"/>
</dbReference>
<evidence type="ECO:0000256" key="8">
    <source>
        <dbReference type="ARBA" id="ARBA00023239"/>
    </source>
</evidence>
<dbReference type="InterPro" id="IPR008927">
    <property type="entry name" value="6-PGluconate_DH-like_C_sf"/>
</dbReference>
<evidence type="ECO:0000313" key="13">
    <source>
        <dbReference type="EMBL" id="GID49414.1"/>
    </source>
</evidence>
<dbReference type="Pfam" id="PF00378">
    <property type="entry name" value="ECH_1"/>
    <property type="match status" value="1"/>
</dbReference>
<evidence type="ECO:0000259" key="12">
    <source>
        <dbReference type="Pfam" id="PF02737"/>
    </source>
</evidence>
<dbReference type="PANTHER" id="PTHR43612:SF3">
    <property type="entry name" value="TRIFUNCTIONAL ENZYME SUBUNIT ALPHA, MITOCHONDRIAL"/>
    <property type="match status" value="1"/>
</dbReference>
<evidence type="ECO:0000256" key="1">
    <source>
        <dbReference type="ARBA" id="ARBA00005005"/>
    </source>
</evidence>
<comment type="catalytic activity">
    <reaction evidence="10">
        <text>a (3S)-3-hydroxyacyl-CoA + NAD(+) = a 3-oxoacyl-CoA + NADH + H(+)</text>
        <dbReference type="Rhea" id="RHEA:22432"/>
        <dbReference type="ChEBI" id="CHEBI:15378"/>
        <dbReference type="ChEBI" id="CHEBI:57318"/>
        <dbReference type="ChEBI" id="CHEBI:57540"/>
        <dbReference type="ChEBI" id="CHEBI:57945"/>
        <dbReference type="ChEBI" id="CHEBI:90726"/>
        <dbReference type="EC" id="1.1.1.35"/>
    </reaction>
</comment>
<dbReference type="CDD" id="cd06558">
    <property type="entry name" value="crotonase-like"/>
    <property type="match status" value="1"/>
</dbReference>
<dbReference type="InterPro" id="IPR006176">
    <property type="entry name" value="3-OHacyl-CoA_DH_NAD-bd"/>
</dbReference>
<evidence type="ECO:0000256" key="3">
    <source>
        <dbReference type="ARBA" id="ARBA00022832"/>
    </source>
</evidence>
<dbReference type="SUPFAM" id="SSF48179">
    <property type="entry name" value="6-phosphogluconate dehydrogenase C-terminal domain-like"/>
    <property type="match status" value="2"/>
</dbReference>
<comment type="similarity">
    <text evidence="2">In the central section; belongs to the 3-hydroxyacyl-CoA dehydrogenase family.</text>
</comment>
<dbReference type="Pfam" id="PF02737">
    <property type="entry name" value="3HCDH_N"/>
    <property type="match status" value="1"/>
</dbReference>
<evidence type="ECO:0000256" key="6">
    <source>
        <dbReference type="ARBA" id="ARBA00023027"/>
    </source>
</evidence>
<proteinExistence type="inferred from homology"/>
<dbReference type="RefSeq" id="WP_204299528.1">
    <property type="nucleotide sequence ID" value="NZ_BAAAGQ010000020.1"/>
</dbReference>
<gene>
    <name evidence="13" type="ORF">Aca07nite_66890</name>
</gene>
<keyword evidence="3" id="KW-0276">Fatty acid metabolism</keyword>
<accession>A0ABQ3WT05</accession>
<organism evidence="13">
    <name type="scientific">Actinoplanes campanulatus</name>
    <dbReference type="NCBI Taxonomy" id="113559"/>
    <lineage>
        <taxon>Bacteria</taxon>
        <taxon>Bacillati</taxon>
        <taxon>Actinomycetota</taxon>
        <taxon>Actinomycetes</taxon>
        <taxon>Micromonosporales</taxon>
        <taxon>Micromonosporaceae</taxon>
        <taxon>Actinoplanes</taxon>
    </lineage>
</organism>
<dbReference type="Gene3D" id="3.90.226.10">
    <property type="entry name" value="2-enoyl-CoA Hydratase, Chain A, domain 1"/>
    <property type="match status" value="1"/>
</dbReference>
<protein>
    <submittedName>
        <fullName evidence="13">3-hydroxyacyl-CoA dehydrogenase</fullName>
    </submittedName>
</protein>
<keyword evidence="8" id="KW-0456">Lyase</keyword>
<dbReference type="InterPro" id="IPR050136">
    <property type="entry name" value="FA_oxidation_alpha_subunit"/>
</dbReference>
<dbReference type="InterPro" id="IPR036291">
    <property type="entry name" value="NAD(P)-bd_dom_sf"/>
</dbReference>
<dbReference type="PANTHER" id="PTHR43612">
    <property type="entry name" value="TRIFUNCTIONAL ENZYME SUBUNIT ALPHA"/>
    <property type="match status" value="1"/>
</dbReference>
<dbReference type="InterPro" id="IPR001753">
    <property type="entry name" value="Enoyl-CoA_hydra/iso"/>
</dbReference>
<feature type="domain" description="3-hydroxyacyl-CoA dehydrogenase C-terminal" evidence="11">
    <location>
        <begin position="497"/>
        <end position="597"/>
    </location>
</feature>
<comment type="caution">
    <text evidence="13">The sequence shown here is derived from an EMBL/GenBank/DDBJ whole genome shotgun (WGS) entry which is preliminary data.</text>
</comment>
<evidence type="ECO:0000256" key="2">
    <source>
        <dbReference type="ARBA" id="ARBA00007005"/>
    </source>
</evidence>
<evidence type="ECO:0000259" key="11">
    <source>
        <dbReference type="Pfam" id="PF00725"/>
    </source>
</evidence>
<dbReference type="InterPro" id="IPR029045">
    <property type="entry name" value="ClpP/crotonase-like_dom_sf"/>
</dbReference>
<evidence type="ECO:0000256" key="7">
    <source>
        <dbReference type="ARBA" id="ARBA00023098"/>
    </source>
</evidence>
<evidence type="ECO:0000256" key="10">
    <source>
        <dbReference type="ARBA" id="ARBA00049556"/>
    </source>
</evidence>
<name>A0ABQ3WT05_9ACTN</name>
<dbReference type="SUPFAM" id="SSF52096">
    <property type="entry name" value="ClpP/crotonase"/>
    <property type="match status" value="1"/>
</dbReference>
<keyword evidence="6" id="KW-0520">NAD</keyword>
<dbReference type="Pfam" id="PF00725">
    <property type="entry name" value="3HCDH"/>
    <property type="match status" value="1"/>
</dbReference>